<dbReference type="Pfam" id="PF01551">
    <property type="entry name" value="Peptidase_M23"/>
    <property type="match status" value="1"/>
</dbReference>
<dbReference type="Gene3D" id="3.10.450.350">
    <property type="match status" value="1"/>
</dbReference>
<gene>
    <name evidence="9" type="ORF">J2Z75_002346</name>
</gene>
<evidence type="ECO:0000313" key="9">
    <source>
        <dbReference type="EMBL" id="MBP1858834.1"/>
    </source>
</evidence>
<dbReference type="Gene3D" id="2.70.70.10">
    <property type="entry name" value="Glucose Permease (Domain IIA)"/>
    <property type="match status" value="1"/>
</dbReference>
<evidence type="ECO:0000256" key="7">
    <source>
        <dbReference type="SAM" id="Phobius"/>
    </source>
</evidence>
<evidence type="ECO:0000256" key="1">
    <source>
        <dbReference type="ARBA" id="ARBA00001947"/>
    </source>
</evidence>
<keyword evidence="7" id="KW-1133">Transmembrane helix</keyword>
<accession>A0ABS4ELL1</accession>
<name>A0ABS4ELL1_9HYPH</name>
<keyword evidence="7" id="KW-0812">Transmembrane</keyword>
<evidence type="ECO:0000256" key="6">
    <source>
        <dbReference type="ARBA" id="ARBA00023049"/>
    </source>
</evidence>
<keyword evidence="10" id="KW-1185">Reference proteome</keyword>
<evidence type="ECO:0000313" key="10">
    <source>
        <dbReference type="Proteomes" id="UP000823786"/>
    </source>
</evidence>
<dbReference type="SUPFAM" id="SSF51261">
    <property type="entry name" value="Duplicated hybrid motif"/>
    <property type="match status" value="1"/>
</dbReference>
<evidence type="ECO:0000256" key="2">
    <source>
        <dbReference type="ARBA" id="ARBA00022670"/>
    </source>
</evidence>
<evidence type="ECO:0000256" key="3">
    <source>
        <dbReference type="ARBA" id="ARBA00022723"/>
    </source>
</evidence>
<evidence type="ECO:0000259" key="8">
    <source>
        <dbReference type="Pfam" id="PF01551"/>
    </source>
</evidence>
<protein>
    <submittedName>
        <fullName evidence="9">Murein DD-endopeptidase MepM/ murein hydrolase activator NlpD</fullName>
    </submittedName>
</protein>
<keyword evidence="3" id="KW-0479">Metal-binding</keyword>
<dbReference type="PANTHER" id="PTHR21666:SF288">
    <property type="entry name" value="CELL DIVISION PROTEIN YTFB"/>
    <property type="match status" value="1"/>
</dbReference>
<keyword evidence="4 9" id="KW-0378">Hydrolase</keyword>
<keyword evidence="6" id="KW-0482">Metalloprotease</keyword>
<dbReference type="PANTHER" id="PTHR21666">
    <property type="entry name" value="PEPTIDASE-RELATED"/>
    <property type="match status" value="1"/>
</dbReference>
<keyword evidence="7" id="KW-0472">Membrane</keyword>
<dbReference type="CDD" id="cd12797">
    <property type="entry name" value="M23_peptidase"/>
    <property type="match status" value="1"/>
</dbReference>
<dbReference type="GO" id="GO:0016787">
    <property type="term" value="F:hydrolase activity"/>
    <property type="evidence" value="ECO:0007669"/>
    <property type="project" value="UniProtKB-KW"/>
</dbReference>
<keyword evidence="2" id="KW-0645">Protease</keyword>
<comment type="cofactor">
    <cofactor evidence="1">
        <name>Zn(2+)</name>
        <dbReference type="ChEBI" id="CHEBI:29105"/>
    </cofactor>
</comment>
<keyword evidence="5" id="KW-0862">Zinc</keyword>
<evidence type="ECO:0000256" key="5">
    <source>
        <dbReference type="ARBA" id="ARBA00022833"/>
    </source>
</evidence>
<dbReference type="InterPro" id="IPR050570">
    <property type="entry name" value="Cell_wall_metabolism_enzyme"/>
</dbReference>
<feature type="transmembrane region" description="Helical" evidence="7">
    <location>
        <begin position="32"/>
        <end position="57"/>
    </location>
</feature>
<comment type="caution">
    <text evidence="9">The sequence shown here is derived from an EMBL/GenBank/DDBJ whole genome shotgun (WGS) entry which is preliminary data.</text>
</comment>
<dbReference type="InterPro" id="IPR011055">
    <property type="entry name" value="Dup_hybrid_motif"/>
</dbReference>
<dbReference type="EMBL" id="JAGGJV010000004">
    <property type="protein sequence ID" value="MBP1858834.1"/>
    <property type="molecule type" value="Genomic_DNA"/>
</dbReference>
<evidence type="ECO:0000256" key="4">
    <source>
        <dbReference type="ARBA" id="ARBA00022801"/>
    </source>
</evidence>
<sequence>MITDKTMMRSLGNEPPILADGRRAPDRREISLRWLSGTFLTGITSSLLMGVALFAALDGRQQLAIPAEAYAAIDPSARGSQPTAAAKRGNRILSPSIVAKPSDRTIMEVSTMTHDGEKEVVRRQPFAHVKMTLAANHQPAEKYPAFDPLAIFSSDEAEAAPPVSRTGTIYGSDVESEVALKTVDFPLKGSTLKFAPSMSMDEVEENVRTNGSVLTDGNTQLASLFYVDPRRFASDASDLDLIQGLSARVVEENMTVSSFENITDETTEYADDVIPVRRATPIAAVLINAGYGKAQAEDLAGYLRPALDATDLQEGDVLRIGIIQKGQNDEAKVVRASVYSHGSHVFTMALDDKGHFVKGYEPPPLDAIATAFDDNGTPSVSAGRDLPRVYDGVYRAALSYGMNTTMIAQIIKLLASNVDFQAQLKPTDSLEAFFSVADDSGKATDDSELLYVNAKFGDAETRFYRFQDPDDNSVDYYNEQGKSIRQFLLRNPVPNGTFRSGFGMRRHPILGFSRMHTGVDWAAPRGTPIIAAGNGVVEKAGWDSGGYGNQTLIRHANGYVSSYNHQSAIAKNVTVGAKVVQGQVIGWIGTTGLSTGPHLHYELIVNGNRVDPLRIRLPGGKSLDGQALAQFEKERGRIDELLAKDNGNAEVAAVQ</sequence>
<dbReference type="RefSeq" id="WP_209852269.1">
    <property type="nucleotide sequence ID" value="NZ_JAGGJV010000004.1"/>
</dbReference>
<reference evidence="9 10" key="1">
    <citation type="submission" date="2021-03" db="EMBL/GenBank/DDBJ databases">
        <title>Genomic Encyclopedia of Type Strains, Phase IV (KMG-IV): sequencing the most valuable type-strain genomes for metagenomic binning, comparative biology and taxonomic classification.</title>
        <authorList>
            <person name="Goeker M."/>
        </authorList>
    </citation>
    <scope>NUCLEOTIDE SEQUENCE [LARGE SCALE GENOMIC DNA]</scope>
    <source>
        <strain evidence="9 10">DSM 26427</strain>
    </source>
</reference>
<dbReference type="InterPro" id="IPR016047">
    <property type="entry name" value="M23ase_b-sheet_dom"/>
</dbReference>
<organism evidence="9 10">
    <name type="scientific">Rhizobium herbae</name>
    <dbReference type="NCBI Taxonomy" id="508661"/>
    <lineage>
        <taxon>Bacteria</taxon>
        <taxon>Pseudomonadati</taxon>
        <taxon>Pseudomonadota</taxon>
        <taxon>Alphaproteobacteria</taxon>
        <taxon>Hyphomicrobiales</taxon>
        <taxon>Rhizobiaceae</taxon>
        <taxon>Rhizobium/Agrobacterium group</taxon>
        <taxon>Rhizobium</taxon>
    </lineage>
</organism>
<feature type="domain" description="M23ase beta-sheet core" evidence="8">
    <location>
        <begin position="514"/>
        <end position="612"/>
    </location>
</feature>
<proteinExistence type="predicted"/>
<dbReference type="Proteomes" id="UP000823786">
    <property type="component" value="Unassembled WGS sequence"/>
</dbReference>